<dbReference type="Proteomes" id="UP001233999">
    <property type="component" value="Unassembled WGS sequence"/>
</dbReference>
<protein>
    <submittedName>
        <fullName evidence="3">Uncharacterized protein</fullName>
    </submittedName>
</protein>
<proteinExistence type="predicted"/>
<reference evidence="3" key="2">
    <citation type="submission" date="2023-05" db="EMBL/GenBank/DDBJ databases">
        <authorList>
            <person name="Fouks B."/>
        </authorList>
    </citation>
    <scope>NUCLEOTIDE SEQUENCE</scope>
    <source>
        <strain evidence="3">Stay&amp;Tobe</strain>
        <tissue evidence="3">Testes</tissue>
    </source>
</reference>
<dbReference type="AlphaFoldDB" id="A0AAD8ECJ0"/>
<feature type="transmembrane region" description="Helical" evidence="2">
    <location>
        <begin position="37"/>
        <end position="58"/>
    </location>
</feature>
<name>A0AAD8ECJ0_DIPPU</name>
<keyword evidence="2" id="KW-0812">Transmembrane</keyword>
<evidence type="ECO:0000256" key="1">
    <source>
        <dbReference type="SAM" id="MobiDB-lite"/>
    </source>
</evidence>
<sequence>MFIHLTQLWFDGRLKFSGMFLIPNGVFSVSNNNLQFFIRYSSIFFNFGNIIMLLNAILNVPHCMFDTFAVTTVLYCRLPPKNPSGLSPANVMTTQQFLDSISIPAAIAWGDGTRYRQVVTHQIVFLDNAFMKFYSILRITQAALSPRPHFTLPAAECPGRIYERIRPERIMSDVEDFDHVFEQENRRNIAQRREFWAFTADPQGEDTQDDLRSDGGTTKNPDLPGKERTADTLACILKYQILLVSSKKPIPLKMNPPHPGKLNLGRNDNDLKIKKKCVLQCVKYGAQLDE</sequence>
<evidence type="ECO:0000313" key="4">
    <source>
        <dbReference type="Proteomes" id="UP001233999"/>
    </source>
</evidence>
<feature type="region of interest" description="Disordered" evidence="1">
    <location>
        <begin position="201"/>
        <end position="226"/>
    </location>
</feature>
<feature type="non-terminal residue" evidence="3">
    <location>
        <position position="1"/>
    </location>
</feature>
<evidence type="ECO:0000256" key="2">
    <source>
        <dbReference type="SAM" id="Phobius"/>
    </source>
</evidence>
<reference evidence="3" key="1">
    <citation type="journal article" date="2023" name="IScience">
        <title>Live-bearing cockroach genome reveals convergent evolutionary mechanisms linked to viviparity in insects and beyond.</title>
        <authorList>
            <person name="Fouks B."/>
            <person name="Harrison M.C."/>
            <person name="Mikhailova A.A."/>
            <person name="Marchal E."/>
            <person name="English S."/>
            <person name="Carruthers M."/>
            <person name="Jennings E.C."/>
            <person name="Chiamaka E.L."/>
            <person name="Frigard R.A."/>
            <person name="Pippel M."/>
            <person name="Attardo G.M."/>
            <person name="Benoit J.B."/>
            <person name="Bornberg-Bauer E."/>
            <person name="Tobe S.S."/>
        </authorList>
    </citation>
    <scope>NUCLEOTIDE SEQUENCE</scope>
    <source>
        <strain evidence="3">Stay&amp;Tobe</strain>
    </source>
</reference>
<organism evidence="3 4">
    <name type="scientific">Diploptera punctata</name>
    <name type="common">Pacific beetle cockroach</name>
    <dbReference type="NCBI Taxonomy" id="6984"/>
    <lineage>
        <taxon>Eukaryota</taxon>
        <taxon>Metazoa</taxon>
        <taxon>Ecdysozoa</taxon>
        <taxon>Arthropoda</taxon>
        <taxon>Hexapoda</taxon>
        <taxon>Insecta</taxon>
        <taxon>Pterygota</taxon>
        <taxon>Neoptera</taxon>
        <taxon>Polyneoptera</taxon>
        <taxon>Dictyoptera</taxon>
        <taxon>Blattodea</taxon>
        <taxon>Blaberoidea</taxon>
        <taxon>Blaberidae</taxon>
        <taxon>Diplopterinae</taxon>
        <taxon>Diploptera</taxon>
    </lineage>
</organism>
<gene>
    <name evidence="3" type="ORF">L9F63_002740</name>
</gene>
<keyword evidence="4" id="KW-1185">Reference proteome</keyword>
<dbReference type="EMBL" id="JASPKZ010007268">
    <property type="protein sequence ID" value="KAJ9585475.1"/>
    <property type="molecule type" value="Genomic_DNA"/>
</dbReference>
<accession>A0AAD8ECJ0</accession>
<keyword evidence="2" id="KW-1133">Transmembrane helix</keyword>
<keyword evidence="2" id="KW-0472">Membrane</keyword>
<comment type="caution">
    <text evidence="3">The sequence shown here is derived from an EMBL/GenBank/DDBJ whole genome shotgun (WGS) entry which is preliminary data.</text>
</comment>
<evidence type="ECO:0000313" key="3">
    <source>
        <dbReference type="EMBL" id="KAJ9585475.1"/>
    </source>
</evidence>